<gene>
    <name evidence="9" type="primary">VvCHDp001269_5</name>
    <name evidence="9" type="ORF">CK203_058553</name>
</gene>
<dbReference type="GO" id="GO:0012505">
    <property type="term" value="C:endomembrane system"/>
    <property type="evidence" value="ECO:0007669"/>
    <property type="project" value="UniProtKB-SubCell"/>
</dbReference>
<keyword evidence="4" id="KW-0677">Repeat</keyword>
<accession>A0A438G9S4</accession>
<evidence type="ECO:0000256" key="5">
    <source>
        <dbReference type="ARBA" id="ARBA00022989"/>
    </source>
</evidence>
<evidence type="ECO:0000313" key="9">
    <source>
        <dbReference type="EMBL" id="RVW68975.1"/>
    </source>
</evidence>
<dbReference type="Pfam" id="PF04193">
    <property type="entry name" value="PQ-loop"/>
    <property type="match status" value="2"/>
</dbReference>
<organism evidence="9 10">
    <name type="scientific">Vitis vinifera</name>
    <name type="common">Grape</name>
    <dbReference type="NCBI Taxonomy" id="29760"/>
    <lineage>
        <taxon>Eukaryota</taxon>
        <taxon>Viridiplantae</taxon>
        <taxon>Streptophyta</taxon>
        <taxon>Embryophyta</taxon>
        <taxon>Tracheophyta</taxon>
        <taxon>Spermatophyta</taxon>
        <taxon>Magnoliopsida</taxon>
        <taxon>eudicotyledons</taxon>
        <taxon>Gunneridae</taxon>
        <taxon>Pentapetalae</taxon>
        <taxon>rosids</taxon>
        <taxon>Vitales</taxon>
        <taxon>Vitaceae</taxon>
        <taxon>Viteae</taxon>
        <taxon>Vitis</taxon>
    </lineage>
</organism>
<dbReference type="InterPro" id="IPR006603">
    <property type="entry name" value="PQ-loop_rpt"/>
</dbReference>
<dbReference type="Proteomes" id="UP000288805">
    <property type="component" value="Unassembled WGS sequence"/>
</dbReference>
<dbReference type="AlphaFoldDB" id="A0A438G9S4"/>
<dbReference type="InterPro" id="IPR005282">
    <property type="entry name" value="LC_transporter"/>
</dbReference>
<feature type="transmembrane region" description="Helical" evidence="8">
    <location>
        <begin position="41"/>
        <end position="63"/>
    </location>
</feature>
<feature type="transmembrane region" description="Helical" evidence="8">
    <location>
        <begin position="155"/>
        <end position="173"/>
    </location>
</feature>
<keyword evidence="6 8" id="KW-0472">Membrane</keyword>
<dbReference type="GO" id="GO:0015811">
    <property type="term" value="P:L-cystine transport"/>
    <property type="evidence" value="ECO:0007669"/>
    <property type="project" value="UniProtKB-ARBA"/>
</dbReference>
<dbReference type="GO" id="GO:0015179">
    <property type="term" value="F:L-amino acid transmembrane transporter activity"/>
    <property type="evidence" value="ECO:0007669"/>
    <property type="project" value="UniProtKB-ARBA"/>
</dbReference>
<comment type="caution">
    <text evidence="9">The sequence shown here is derived from an EMBL/GenBank/DDBJ whole genome shotgun (WGS) entry which is preliminary data.</text>
</comment>
<feature type="transmembrane region" description="Helical" evidence="8">
    <location>
        <begin position="123"/>
        <end position="143"/>
    </location>
</feature>
<dbReference type="EMBL" id="QGNW01000512">
    <property type="protein sequence ID" value="RVW68975.1"/>
    <property type="molecule type" value="Genomic_DNA"/>
</dbReference>
<comment type="subcellular location">
    <subcellularLocation>
        <location evidence="1">Endomembrane system</location>
        <topology evidence="1">Multi-pass membrane protein</topology>
    </subcellularLocation>
</comment>
<evidence type="ECO:0000256" key="6">
    <source>
        <dbReference type="ARBA" id="ARBA00023136"/>
    </source>
</evidence>
<evidence type="ECO:0000313" key="10">
    <source>
        <dbReference type="Proteomes" id="UP000288805"/>
    </source>
</evidence>
<evidence type="ECO:0000256" key="2">
    <source>
        <dbReference type="ARBA" id="ARBA00022448"/>
    </source>
</evidence>
<dbReference type="SMART" id="SM00679">
    <property type="entry name" value="CTNS"/>
    <property type="match status" value="2"/>
</dbReference>
<feature type="transmembrane region" description="Helical" evidence="8">
    <location>
        <begin position="12"/>
        <end position="29"/>
    </location>
</feature>
<keyword evidence="3 8" id="KW-0812">Transmembrane</keyword>
<feature type="transmembrane region" description="Helical" evidence="8">
    <location>
        <begin position="210"/>
        <end position="232"/>
    </location>
</feature>
<feature type="transmembrane region" description="Helical" evidence="8">
    <location>
        <begin position="179"/>
        <end position="198"/>
    </location>
</feature>
<feature type="transmembrane region" description="Helical" evidence="8">
    <location>
        <begin position="252"/>
        <end position="273"/>
    </location>
</feature>
<keyword evidence="2" id="KW-0813">Transport</keyword>
<reference evidence="9 10" key="1">
    <citation type="journal article" date="2018" name="PLoS Genet.">
        <title>Population sequencing reveals clonal diversity and ancestral inbreeding in the grapevine cultivar Chardonnay.</title>
        <authorList>
            <person name="Roach M.J."/>
            <person name="Johnson D.L."/>
            <person name="Bohlmann J."/>
            <person name="van Vuuren H.J."/>
            <person name="Jones S.J."/>
            <person name="Pretorius I.S."/>
            <person name="Schmidt S.A."/>
            <person name="Borneman A.R."/>
        </authorList>
    </citation>
    <scope>NUCLEOTIDE SEQUENCE [LARGE SCALE GENOMIC DNA]</scope>
    <source>
        <strain evidence="10">cv. Chardonnay</strain>
        <tissue evidence="9">Leaf</tissue>
    </source>
</reference>
<evidence type="ECO:0000256" key="1">
    <source>
        <dbReference type="ARBA" id="ARBA00004127"/>
    </source>
</evidence>
<proteinExistence type="predicted"/>
<protein>
    <submittedName>
        <fullName evidence="9">Cystinosin-like</fullName>
    </submittedName>
</protein>
<evidence type="ECO:0000256" key="7">
    <source>
        <dbReference type="SAM" id="MobiDB-lite"/>
    </source>
</evidence>
<name>A0A438G9S4_VITVI</name>
<evidence type="ECO:0000256" key="8">
    <source>
        <dbReference type="SAM" id="Phobius"/>
    </source>
</evidence>
<evidence type="ECO:0000256" key="3">
    <source>
        <dbReference type="ARBA" id="ARBA00022692"/>
    </source>
</evidence>
<keyword evidence="5 8" id="KW-1133">Transmembrane helix</keyword>
<dbReference type="PANTHER" id="PTHR13131">
    <property type="entry name" value="CYSTINOSIN"/>
    <property type="match status" value="1"/>
</dbReference>
<dbReference type="Gene3D" id="1.20.1280.290">
    <property type="match status" value="1"/>
</dbReference>
<evidence type="ECO:0000256" key="4">
    <source>
        <dbReference type="ARBA" id="ARBA00022737"/>
    </source>
</evidence>
<sequence length="304" mass="34361">MASWNSTPLEIISQAFGWSAFVCWSVGGYPQVILNYRRKRFVFVFFSFLFPLSDFLENLSYLLEIAGKRSVVGLNFNFVVLNSTKQLSYLIYNAVLYFSPAVQRQYREKYGVEQMIPVAANDVAFSIHAVVLIAFTWFQIAIYERGTQKVSKISVGIVSAAWLSAAVCVIIAWPSHSWLWLISVFNTIQVALATIKYIPQAFMNFRRKSTDGFSIGNILFDLSGGVANYAQMTVQSIDQGSWVNFYGNIGKLLISLVSVFFDLVFISQHYLLYPGKKVGKCPKLDDESREPLIKSVDHPQSENV</sequence>
<feature type="region of interest" description="Disordered" evidence="7">
    <location>
        <begin position="282"/>
        <end position="304"/>
    </location>
</feature>
<dbReference type="PANTHER" id="PTHR13131:SF5">
    <property type="entry name" value="CYSTINOSIN"/>
    <property type="match status" value="1"/>
</dbReference>